<keyword evidence="12" id="KW-0378">Hydrolase</keyword>
<dbReference type="InterPro" id="IPR012340">
    <property type="entry name" value="NA-bd_OB-fold"/>
</dbReference>
<evidence type="ECO:0000259" key="11">
    <source>
        <dbReference type="SMART" id="SM00382"/>
    </source>
</evidence>
<dbReference type="OrthoDB" id="9443236at2759"/>
<gene>
    <name evidence="12" type="primary">Psmc3</name>
    <name evidence="12" type="ORF">T07_10581</name>
</gene>
<dbReference type="GO" id="GO:0006508">
    <property type="term" value="P:proteolysis"/>
    <property type="evidence" value="ECO:0007669"/>
    <property type="project" value="UniProtKB-KW"/>
</dbReference>
<proteinExistence type="inferred from homology"/>
<comment type="subcellular location">
    <subcellularLocation>
        <location evidence="2">Cytoplasm</location>
    </subcellularLocation>
    <subcellularLocation>
        <location evidence="1">Nucleus</location>
    </subcellularLocation>
</comment>
<dbReference type="SUPFAM" id="SSF52540">
    <property type="entry name" value="P-loop containing nucleoside triphosphate hydrolases"/>
    <property type="match status" value="1"/>
</dbReference>
<keyword evidence="7" id="KW-0647">Proteasome</keyword>
<evidence type="ECO:0000256" key="4">
    <source>
        <dbReference type="ARBA" id="ARBA00022490"/>
    </source>
</evidence>
<dbReference type="InterPro" id="IPR050221">
    <property type="entry name" value="26S_Proteasome_ATPase"/>
</dbReference>
<accession>A0A0V0S2J7</accession>
<dbReference type="FunFam" id="1.10.8.60:FF:000009">
    <property type="entry name" value="26S protease regulatory subunit 6A"/>
    <property type="match status" value="1"/>
</dbReference>
<dbReference type="Proteomes" id="UP000054630">
    <property type="component" value="Unassembled WGS sequence"/>
</dbReference>
<dbReference type="FunFam" id="3.40.50.300:FF:000037">
    <property type="entry name" value="26S protease regulatory subunit 6A"/>
    <property type="match status" value="1"/>
</dbReference>
<dbReference type="GO" id="GO:0000502">
    <property type="term" value="C:proteasome complex"/>
    <property type="evidence" value="ECO:0007669"/>
    <property type="project" value="UniProtKB-KW"/>
</dbReference>
<organism evidence="12 13">
    <name type="scientific">Trichinella nelsoni</name>
    <dbReference type="NCBI Taxonomy" id="6336"/>
    <lineage>
        <taxon>Eukaryota</taxon>
        <taxon>Metazoa</taxon>
        <taxon>Ecdysozoa</taxon>
        <taxon>Nematoda</taxon>
        <taxon>Enoplea</taxon>
        <taxon>Dorylaimia</taxon>
        <taxon>Trichinellida</taxon>
        <taxon>Trichinellidae</taxon>
        <taxon>Trichinella</taxon>
    </lineage>
</organism>
<feature type="coiled-coil region" evidence="10">
    <location>
        <begin position="65"/>
        <end position="99"/>
    </location>
</feature>
<dbReference type="Gene3D" id="2.40.50.140">
    <property type="entry name" value="Nucleic acid-binding proteins"/>
    <property type="match status" value="1"/>
</dbReference>
<dbReference type="GO" id="GO:0005737">
    <property type="term" value="C:cytoplasm"/>
    <property type="evidence" value="ECO:0007669"/>
    <property type="project" value="UniProtKB-SubCell"/>
</dbReference>
<reference evidence="12 13" key="1">
    <citation type="submission" date="2015-01" db="EMBL/GenBank/DDBJ databases">
        <title>Evolution of Trichinella species and genotypes.</title>
        <authorList>
            <person name="Korhonen P.K."/>
            <person name="Edoardo P."/>
            <person name="Giuseppe L.R."/>
            <person name="Gasser R.B."/>
        </authorList>
    </citation>
    <scope>NUCLEOTIDE SEQUENCE [LARGE SCALE GENOMIC DNA]</scope>
    <source>
        <strain evidence="12">ISS37</strain>
    </source>
</reference>
<keyword evidence="8" id="KW-0539">Nucleus</keyword>
<dbReference type="PANTHER" id="PTHR23073">
    <property type="entry name" value="26S PROTEASOME REGULATORY SUBUNIT"/>
    <property type="match status" value="1"/>
</dbReference>
<dbReference type="Pfam" id="PF00004">
    <property type="entry name" value="AAA"/>
    <property type="match status" value="1"/>
</dbReference>
<keyword evidence="5 9" id="KW-0547">Nucleotide-binding</keyword>
<dbReference type="GO" id="GO:0008233">
    <property type="term" value="F:peptidase activity"/>
    <property type="evidence" value="ECO:0007669"/>
    <property type="project" value="UniProtKB-KW"/>
</dbReference>
<sequence length="459" mass="51357">MSIKIKKCPINLFGNMNTEMIAGTPVVLIMRPDQVEGLSPTVQNVEYEIDPEILLMSAEDINGRTKLLENEIRIMRSECARLTHEVNNYREKIKENKERIKVNRHLPYLVSNVVELLDLDASATDEQEGANIDEDAIKTKCTVIKTSTRATYFLPMIGLVDADTLKPGDLVGVNKDSYLILEKLPPEYDSRVKAMEIDERPTEKYSDIGGLDTQIQELIEAIVLPMTHKERFITLGIQPSKGVLLYGPPGTGKTMMARAVAAQTKSTFLKLAGPQLVQMFIGDGAKLVRDAFALAKEKAPAIIFIDELDAIGTKRFDSEKAGDREVQRTMLELLNQLDGFQPQADIKVIAATNRVDILDPALLRSGRLDRKIELPLPNDLARSRIMQIHSRKMNIDKSVNYDELARCTDDFNGAQCKAVVVEAGMIALRNNAVQVKHEDFMEAILEVQSKKKTALEYYA</sequence>
<keyword evidence="13" id="KW-1185">Reference proteome</keyword>
<dbReference type="SMART" id="SM00382">
    <property type="entry name" value="AAA"/>
    <property type="match status" value="1"/>
</dbReference>
<dbReference type="InterPro" id="IPR041569">
    <property type="entry name" value="AAA_lid_3"/>
</dbReference>
<evidence type="ECO:0000256" key="1">
    <source>
        <dbReference type="ARBA" id="ARBA00004123"/>
    </source>
</evidence>
<keyword evidence="12" id="KW-0645">Protease</keyword>
<evidence type="ECO:0000256" key="8">
    <source>
        <dbReference type="ARBA" id="ARBA00023242"/>
    </source>
</evidence>
<comment type="caution">
    <text evidence="12">The sequence shown here is derived from an EMBL/GenBank/DDBJ whole genome shotgun (WGS) entry which is preliminary data.</text>
</comment>
<dbReference type="InterPro" id="IPR003959">
    <property type="entry name" value="ATPase_AAA_core"/>
</dbReference>
<evidence type="ECO:0000256" key="9">
    <source>
        <dbReference type="RuleBase" id="RU003651"/>
    </source>
</evidence>
<evidence type="ECO:0000256" key="7">
    <source>
        <dbReference type="ARBA" id="ARBA00022942"/>
    </source>
</evidence>
<dbReference type="GO" id="GO:0005634">
    <property type="term" value="C:nucleus"/>
    <property type="evidence" value="ECO:0007669"/>
    <property type="project" value="UniProtKB-SubCell"/>
</dbReference>
<dbReference type="Gene3D" id="3.40.50.300">
    <property type="entry name" value="P-loop containing nucleotide triphosphate hydrolases"/>
    <property type="match status" value="1"/>
</dbReference>
<dbReference type="InterPro" id="IPR003960">
    <property type="entry name" value="ATPase_AAA_CS"/>
</dbReference>
<dbReference type="InterPro" id="IPR027417">
    <property type="entry name" value="P-loop_NTPase"/>
</dbReference>
<dbReference type="GO" id="GO:0005524">
    <property type="term" value="F:ATP binding"/>
    <property type="evidence" value="ECO:0007669"/>
    <property type="project" value="UniProtKB-KW"/>
</dbReference>
<evidence type="ECO:0000256" key="2">
    <source>
        <dbReference type="ARBA" id="ARBA00004496"/>
    </source>
</evidence>
<dbReference type="Pfam" id="PF17862">
    <property type="entry name" value="AAA_lid_3"/>
    <property type="match status" value="1"/>
</dbReference>
<comment type="similarity">
    <text evidence="3 9">Belongs to the AAA ATPase family.</text>
</comment>
<dbReference type="STRING" id="6336.A0A0V0S2J7"/>
<keyword evidence="6 9" id="KW-0067">ATP-binding</keyword>
<dbReference type="Gene3D" id="1.10.8.60">
    <property type="match status" value="1"/>
</dbReference>
<evidence type="ECO:0000256" key="6">
    <source>
        <dbReference type="ARBA" id="ARBA00022840"/>
    </source>
</evidence>
<dbReference type="AlphaFoldDB" id="A0A0V0S2J7"/>
<dbReference type="EMBL" id="JYDL01000044">
    <property type="protein sequence ID" value="KRX20913.1"/>
    <property type="molecule type" value="Genomic_DNA"/>
</dbReference>
<dbReference type="Pfam" id="PF16450">
    <property type="entry name" value="Prot_ATP_ID_OB_C"/>
    <property type="match status" value="1"/>
</dbReference>
<keyword evidence="10" id="KW-0175">Coiled coil</keyword>
<keyword evidence="4" id="KW-0963">Cytoplasm</keyword>
<dbReference type="GO" id="GO:0016887">
    <property type="term" value="F:ATP hydrolysis activity"/>
    <property type="evidence" value="ECO:0007669"/>
    <property type="project" value="InterPro"/>
</dbReference>
<evidence type="ECO:0000313" key="13">
    <source>
        <dbReference type="Proteomes" id="UP000054630"/>
    </source>
</evidence>
<evidence type="ECO:0000256" key="3">
    <source>
        <dbReference type="ARBA" id="ARBA00006914"/>
    </source>
</evidence>
<feature type="domain" description="AAA+ ATPase" evidence="11">
    <location>
        <begin position="239"/>
        <end position="378"/>
    </location>
</feature>
<dbReference type="InterPro" id="IPR032501">
    <property type="entry name" value="Prot_ATP_ID_OB_2nd"/>
</dbReference>
<dbReference type="PROSITE" id="PS00674">
    <property type="entry name" value="AAA"/>
    <property type="match status" value="1"/>
</dbReference>
<name>A0A0V0S2J7_9BILA</name>
<dbReference type="InterPro" id="IPR003593">
    <property type="entry name" value="AAA+_ATPase"/>
</dbReference>
<dbReference type="FunFam" id="2.40.50.140:FF:000076">
    <property type="entry name" value="26S protease regulatory subunit 6A"/>
    <property type="match status" value="1"/>
</dbReference>
<evidence type="ECO:0000256" key="5">
    <source>
        <dbReference type="ARBA" id="ARBA00022741"/>
    </source>
</evidence>
<evidence type="ECO:0000313" key="12">
    <source>
        <dbReference type="EMBL" id="KRX20913.1"/>
    </source>
</evidence>
<protein>
    <submittedName>
        <fullName evidence="12">26S protease regulatory subunit 6A</fullName>
    </submittedName>
</protein>
<evidence type="ECO:0000256" key="10">
    <source>
        <dbReference type="SAM" id="Coils"/>
    </source>
</evidence>